<keyword evidence="1" id="KW-0472">Membrane</keyword>
<dbReference type="HOGENOM" id="CLU_200896_0_0_2"/>
<feature type="transmembrane region" description="Helical" evidence="1">
    <location>
        <begin position="52"/>
        <end position="68"/>
    </location>
</feature>
<reference evidence="2 3" key="1">
    <citation type="journal article" date="2014" name="Int. J. Syst. Evol. Microbiol.">
        <title>Methanobacterium paludis sp. nov. and a novel strain of Methanobacterium lacus isolated from northern peatlands.</title>
        <authorList>
            <person name="Cadillo-Quiroz H."/>
            <person name="Brauer S.L."/>
            <person name="Goodson N."/>
            <person name="Yavitt J.B."/>
            <person name="Zinder S.H."/>
        </authorList>
    </citation>
    <scope>NUCLEOTIDE SEQUENCE [LARGE SCALE GENOMIC DNA]</scope>
    <source>
        <strain evidence="3">DSM 25820 / JCM 18151 / SWAN1</strain>
    </source>
</reference>
<dbReference type="KEGG" id="mew:MSWAN_1054"/>
<organism evidence="2 3">
    <name type="scientific">Methanobacterium paludis (strain DSM 25820 / JCM 18151 / SWAN1)</name>
    <dbReference type="NCBI Taxonomy" id="868131"/>
    <lineage>
        <taxon>Archaea</taxon>
        <taxon>Methanobacteriati</taxon>
        <taxon>Methanobacteriota</taxon>
        <taxon>Methanomada group</taxon>
        <taxon>Methanobacteria</taxon>
        <taxon>Methanobacteriales</taxon>
        <taxon>Methanobacteriaceae</taxon>
        <taxon>Methanobacterium</taxon>
    </lineage>
</organism>
<sequence>MDENIEINKPNMKNQKRKVNRWGIYISLCFIIIGALWYGVNVGLIPMQYVQQQLGPIILVLIGLLILIKSF</sequence>
<keyword evidence="1" id="KW-1133">Transmembrane helix</keyword>
<dbReference type="GeneID" id="10668557"/>
<dbReference type="RefSeq" id="WP_013825577.1">
    <property type="nucleotide sequence ID" value="NC_015574.1"/>
</dbReference>
<evidence type="ECO:0000313" key="3">
    <source>
        <dbReference type="Proteomes" id="UP000009231"/>
    </source>
</evidence>
<evidence type="ECO:0000256" key="1">
    <source>
        <dbReference type="SAM" id="Phobius"/>
    </source>
</evidence>
<dbReference type="AlphaFoldDB" id="F6D3T1"/>
<dbReference type="OrthoDB" id="71050at2157"/>
<dbReference type="eggNOG" id="arCOG10251">
    <property type="taxonomic scope" value="Archaea"/>
</dbReference>
<accession>F6D3T1</accession>
<name>F6D3T1_METPW</name>
<dbReference type="STRING" id="868131.MSWAN_1054"/>
<feature type="transmembrane region" description="Helical" evidence="1">
    <location>
        <begin position="22"/>
        <end position="40"/>
    </location>
</feature>
<proteinExistence type="predicted"/>
<dbReference type="Proteomes" id="UP000009231">
    <property type="component" value="Chromosome"/>
</dbReference>
<dbReference type="EMBL" id="CP002772">
    <property type="protein sequence ID" value="AEG18075.1"/>
    <property type="molecule type" value="Genomic_DNA"/>
</dbReference>
<gene>
    <name evidence="2" type="ordered locus">MSWAN_1054</name>
</gene>
<protein>
    <submittedName>
        <fullName evidence="2">Uncharacterized protein</fullName>
    </submittedName>
</protein>
<evidence type="ECO:0000313" key="2">
    <source>
        <dbReference type="EMBL" id="AEG18075.1"/>
    </source>
</evidence>
<keyword evidence="3" id="KW-1185">Reference proteome</keyword>
<keyword evidence="1" id="KW-0812">Transmembrane</keyword>